<evidence type="ECO:0000313" key="2">
    <source>
        <dbReference type="Proteomes" id="UP001164761"/>
    </source>
</evidence>
<evidence type="ECO:0000313" key="1">
    <source>
        <dbReference type="EMBL" id="WAH43851.1"/>
    </source>
</evidence>
<dbReference type="EMBL" id="CP104067">
    <property type="protein sequence ID" value="WAH43851.1"/>
    <property type="molecule type" value="Genomic_DNA"/>
</dbReference>
<sequence>MSDHALKNLRWLAPIGELEARIFVPCGEVRGHAATKAKKGSGQVCRFGLCPQCVAQGMAGEWSMINS</sequence>
<protein>
    <submittedName>
        <fullName evidence="1">Uncharacterized protein</fullName>
    </submittedName>
</protein>
<keyword evidence="2" id="KW-1185">Reference proteome</keyword>
<organism evidence="1 2">
    <name type="scientific">Alicyclobacillus fastidiosus</name>
    <dbReference type="NCBI Taxonomy" id="392011"/>
    <lineage>
        <taxon>Bacteria</taxon>
        <taxon>Bacillati</taxon>
        <taxon>Bacillota</taxon>
        <taxon>Bacilli</taxon>
        <taxon>Bacillales</taxon>
        <taxon>Alicyclobacillaceae</taxon>
        <taxon>Alicyclobacillus</taxon>
    </lineage>
</organism>
<accession>A0ABY6ZNX8</accession>
<dbReference type="RefSeq" id="WP_268007757.1">
    <property type="nucleotide sequence ID" value="NZ_BSUT01000001.1"/>
</dbReference>
<name>A0ABY6ZNX8_9BACL</name>
<gene>
    <name evidence="1" type="ORF">NZD89_10955</name>
</gene>
<proteinExistence type="predicted"/>
<dbReference type="Proteomes" id="UP001164761">
    <property type="component" value="Chromosome"/>
</dbReference>
<reference evidence="1" key="1">
    <citation type="submission" date="2022-08" db="EMBL/GenBank/DDBJ databases">
        <title>Alicyclobacillus fastidiosus DSM 17978, complete genome.</title>
        <authorList>
            <person name="Wang Q."/>
            <person name="Cai R."/>
            <person name="Wang Z."/>
        </authorList>
    </citation>
    <scope>NUCLEOTIDE SEQUENCE</scope>
    <source>
        <strain evidence="1">DSM 17978</strain>
    </source>
</reference>